<dbReference type="InterPro" id="IPR001653">
    <property type="entry name" value="DAP_epimerase_DapF"/>
</dbReference>
<dbReference type="Pfam" id="PF01678">
    <property type="entry name" value="DAP_epimerase"/>
    <property type="match status" value="2"/>
</dbReference>
<evidence type="ECO:0000256" key="1">
    <source>
        <dbReference type="ARBA" id="ARBA00010219"/>
    </source>
</evidence>
<comment type="similarity">
    <text evidence="1">Belongs to the diaminopimelate epimerase family.</text>
</comment>
<dbReference type="Proteomes" id="UP000887566">
    <property type="component" value="Unplaced"/>
</dbReference>
<dbReference type="Gene3D" id="3.10.310.10">
    <property type="entry name" value="Diaminopimelate Epimerase, Chain A, domain 1"/>
    <property type="match status" value="2"/>
</dbReference>
<sequence length="269" mass="29161">MHTLGNDFVILDGPLAIKKARIAALAHRHTGIGFDQLIVIEPSYSSITLSVQWDCVVVKIFNADGTQAEQCCNALISVARYLAERKTATNELILTTIGGQARAEVIRSNFPVSRIMLRLPSTNVERPVEASVNGRTIQIHKIDMGNPHAIVWGRAELSVYEQLECSREIVEQKDEMGVSLFPQGANVAFVRALDRRTVISRVVERGVGKTFACGSSACATVVSGCALGALDPAGVRVCFELGHLELKLTSNEVEFSGQASFVFDGSFVI</sequence>
<dbReference type="NCBIfam" id="TIGR00652">
    <property type="entry name" value="DapF"/>
    <property type="match status" value="1"/>
</dbReference>
<dbReference type="PANTHER" id="PTHR31689:SF0">
    <property type="entry name" value="DIAMINOPIMELATE EPIMERASE"/>
    <property type="match status" value="1"/>
</dbReference>
<evidence type="ECO:0000313" key="3">
    <source>
        <dbReference type="Proteomes" id="UP000887566"/>
    </source>
</evidence>
<evidence type="ECO:0000313" key="4">
    <source>
        <dbReference type="WBParaSite" id="PSAMB.scaffold91size81377.g1585.t1"/>
    </source>
</evidence>
<keyword evidence="3" id="KW-1185">Reference proteome</keyword>
<evidence type="ECO:0000256" key="2">
    <source>
        <dbReference type="ARBA" id="ARBA00023235"/>
    </source>
</evidence>
<organism evidence="3 4">
    <name type="scientific">Plectus sambesii</name>
    <dbReference type="NCBI Taxonomy" id="2011161"/>
    <lineage>
        <taxon>Eukaryota</taxon>
        <taxon>Metazoa</taxon>
        <taxon>Ecdysozoa</taxon>
        <taxon>Nematoda</taxon>
        <taxon>Chromadorea</taxon>
        <taxon>Plectida</taxon>
        <taxon>Plectina</taxon>
        <taxon>Plectoidea</taxon>
        <taxon>Plectidae</taxon>
        <taxon>Plectus</taxon>
    </lineage>
</organism>
<dbReference type="GO" id="GO:0009089">
    <property type="term" value="P:lysine biosynthetic process via diaminopimelate"/>
    <property type="evidence" value="ECO:0007669"/>
    <property type="project" value="InterPro"/>
</dbReference>
<protein>
    <submittedName>
        <fullName evidence="4">Diaminopimelate epimerase</fullName>
    </submittedName>
</protein>
<accession>A0A914XPS8</accession>
<dbReference type="PANTHER" id="PTHR31689">
    <property type="entry name" value="DIAMINOPIMELATE EPIMERASE, CHLOROPLASTIC"/>
    <property type="match status" value="1"/>
</dbReference>
<keyword evidence="2" id="KW-0413">Isomerase</keyword>
<dbReference type="AlphaFoldDB" id="A0A914XPS8"/>
<reference evidence="4" key="1">
    <citation type="submission" date="2022-11" db="UniProtKB">
        <authorList>
            <consortium name="WormBaseParasite"/>
        </authorList>
    </citation>
    <scope>IDENTIFICATION</scope>
</reference>
<dbReference type="HAMAP" id="MF_00197">
    <property type="entry name" value="DAP_epimerase"/>
    <property type="match status" value="1"/>
</dbReference>
<dbReference type="WBParaSite" id="PSAMB.scaffold91size81377.g1585.t1">
    <property type="protein sequence ID" value="PSAMB.scaffold91size81377.g1585.t1"/>
    <property type="gene ID" value="PSAMB.scaffold91size81377.g1585"/>
</dbReference>
<dbReference type="GO" id="GO:0005829">
    <property type="term" value="C:cytosol"/>
    <property type="evidence" value="ECO:0007669"/>
    <property type="project" value="TreeGrafter"/>
</dbReference>
<dbReference type="GO" id="GO:0008837">
    <property type="term" value="F:diaminopimelate epimerase activity"/>
    <property type="evidence" value="ECO:0007669"/>
    <property type="project" value="InterPro"/>
</dbReference>
<dbReference type="SUPFAM" id="SSF54506">
    <property type="entry name" value="Diaminopimelate epimerase-like"/>
    <property type="match status" value="2"/>
</dbReference>
<proteinExistence type="inferred from homology"/>
<name>A0A914XPS8_9BILA</name>